<protein>
    <submittedName>
        <fullName evidence="1">Uncharacterized protein</fullName>
    </submittedName>
</protein>
<name>A0A238JA80_9RHOB</name>
<dbReference type="EMBL" id="FXXP01000001">
    <property type="protein sequence ID" value="SMX27263.1"/>
    <property type="molecule type" value="Genomic_DNA"/>
</dbReference>
<accession>A0A238JA80</accession>
<dbReference type="Proteomes" id="UP000225972">
    <property type="component" value="Unassembled WGS sequence"/>
</dbReference>
<dbReference type="AlphaFoldDB" id="A0A238JA80"/>
<sequence length="96" mass="10189">MSAALNLSVIRDAVGLIEAVSVDGQLLALKNLAQNNGGRWDLPSVWPGPDGQPFYSPLLSSIEVAGVYAMAEAVEELPQNWLRAARNILNAAETAT</sequence>
<gene>
    <name evidence="1" type="ORF">TRP8649_01366</name>
</gene>
<organism evidence="1 2">
    <name type="scientific">Pelagimonas phthalicica</name>
    <dbReference type="NCBI Taxonomy" id="1037362"/>
    <lineage>
        <taxon>Bacteria</taxon>
        <taxon>Pseudomonadati</taxon>
        <taxon>Pseudomonadota</taxon>
        <taxon>Alphaproteobacteria</taxon>
        <taxon>Rhodobacterales</taxon>
        <taxon>Roseobacteraceae</taxon>
        <taxon>Pelagimonas</taxon>
    </lineage>
</organism>
<evidence type="ECO:0000313" key="2">
    <source>
        <dbReference type="Proteomes" id="UP000225972"/>
    </source>
</evidence>
<keyword evidence="2" id="KW-1185">Reference proteome</keyword>
<reference evidence="2" key="1">
    <citation type="submission" date="2017-05" db="EMBL/GenBank/DDBJ databases">
        <authorList>
            <person name="Rodrigo-Torres L."/>
            <person name="Arahal R. D."/>
            <person name="Lucena T."/>
        </authorList>
    </citation>
    <scope>NUCLEOTIDE SEQUENCE [LARGE SCALE GENOMIC DNA]</scope>
    <source>
        <strain evidence="2">CECT 8649</strain>
    </source>
</reference>
<dbReference type="OrthoDB" id="7869702at2"/>
<evidence type="ECO:0000313" key="1">
    <source>
        <dbReference type="EMBL" id="SMX27263.1"/>
    </source>
</evidence>
<dbReference type="RefSeq" id="WP_099243431.1">
    <property type="nucleotide sequence ID" value="NZ_FXXP01000001.1"/>
</dbReference>
<proteinExistence type="predicted"/>